<evidence type="ECO:0000256" key="9">
    <source>
        <dbReference type="PROSITE-ProRule" id="PRU00205"/>
    </source>
</evidence>
<feature type="transmembrane region" description="Helical" evidence="11">
    <location>
        <begin position="180"/>
        <end position="204"/>
    </location>
</feature>
<proteinExistence type="inferred from homology"/>
<dbReference type="GO" id="GO:0005789">
    <property type="term" value="C:endoplasmic reticulum membrane"/>
    <property type="evidence" value="ECO:0007669"/>
    <property type="project" value="UniProtKB-SubCell"/>
</dbReference>
<feature type="transmembrane region" description="Helical" evidence="11">
    <location>
        <begin position="86"/>
        <end position="104"/>
    </location>
</feature>
<feature type="transmembrane region" description="Helical" evidence="11">
    <location>
        <begin position="224"/>
        <end position="242"/>
    </location>
</feature>
<keyword evidence="3" id="KW-0808">Transferase</keyword>
<evidence type="ECO:0000259" key="12">
    <source>
        <dbReference type="PROSITE" id="PS50922"/>
    </source>
</evidence>
<feature type="compositionally biased region" description="Acidic residues" evidence="10">
    <location>
        <begin position="412"/>
        <end position="423"/>
    </location>
</feature>
<gene>
    <name evidence="13" type="ORF">RI543_005181</name>
</gene>
<dbReference type="Pfam" id="PF03798">
    <property type="entry name" value="TRAM_LAG1_CLN8"/>
    <property type="match status" value="1"/>
</dbReference>
<accession>A0AAN8A5V4</accession>
<feature type="transmembrane region" description="Helical" evidence="11">
    <location>
        <begin position="353"/>
        <end position="378"/>
    </location>
</feature>
<reference evidence="14" key="1">
    <citation type="submission" date="2023-07" db="EMBL/GenBank/DDBJ databases">
        <title>A draft genome of Kazachstania heterogenica Y-27499.</title>
        <authorList>
            <person name="Donic C."/>
            <person name="Kralova J.S."/>
            <person name="Fidel L."/>
            <person name="Ben-Dor S."/>
            <person name="Jung S."/>
        </authorList>
    </citation>
    <scope>NUCLEOTIDE SEQUENCE [LARGE SCALE GENOMIC DNA]</scope>
    <source>
        <strain evidence="14">Y27499</strain>
    </source>
</reference>
<feature type="transmembrane region" description="Helical" evidence="11">
    <location>
        <begin position="140"/>
        <end position="159"/>
    </location>
</feature>
<evidence type="ECO:0000256" key="7">
    <source>
        <dbReference type="ARBA" id="ARBA00023136"/>
    </source>
</evidence>
<dbReference type="GO" id="GO:0046513">
    <property type="term" value="P:ceramide biosynthetic process"/>
    <property type="evidence" value="ECO:0007669"/>
    <property type="project" value="InterPro"/>
</dbReference>
<feature type="transmembrane region" description="Helical" evidence="11">
    <location>
        <begin position="306"/>
        <end position="323"/>
    </location>
</feature>
<keyword evidence="7 9" id="KW-0472">Membrane</keyword>
<keyword evidence="4 9" id="KW-0812">Transmembrane</keyword>
<dbReference type="PANTHER" id="PTHR12560">
    <property type="entry name" value="LONGEVITY ASSURANCE FACTOR 1 LAG1"/>
    <property type="match status" value="1"/>
</dbReference>
<protein>
    <recommendedName>
        <fullName evidence="12">TLC domain-containing protein</fullName>
    </recommendedName>
</protein>
<feature type="region of interest" description="Disordered" evidence="10">
    <location>
        <begin position="397"/>
        <end position="423"/>
    </location>
</feature>
<dbReference type="PANTHER" id="PTHR12560:SF11">
    <property type="entry name" value="CERAMIDE SYNTHASE LAC1-RELATED"/>
    <property type="match status" value="1"/>
</dbReference>
<evidence type="ECO:0000256" key="6">
    <source>
        <dbReference type="ARBA" id="ARBA00022989"/>
    </source>
</evidence>
<dbReference type="InterPro" id="IPR006634">
    <property type="entry name" value="TLC-dom"/>
</dbReference>
<keyword evidence="8" id="KW-0325">Glycoprotein</keyword>
<comment type="caution">
    <text evidence="13">The sequence shown here is derived from an EMBL/GenBank/DDBJ whole genome shotgun (WGS) entry which is preliminary data.</text>
</comment>
<dbReference type="PIRSF" id="PIRSF005225">
    <property type="entry name" value="LAG1_LAC1"/>
    <property type="match status" value="1"/>
</dbReference>
<dbReference type="GO" id="GO:0050291">
    <property type="term" value="F:sphingosine N-acyltransferase activity"/>
    <property type="evidence" value="ECO:0007669"/>
    <property type="project" value="InterPro"/>
</dbReference>
<evidence type="ECO:0000313" key="13">
    <source>
        <dbReference type="EMBL" id="KAK5773552.1"/>
    </source>
</evidence>
<organism evidence="13 14">
    <name type="scientific">Arxiozyma heterogenica</name>
    <dbReference type="NCBI Taxonomy" id="278026"/>
    <lineage>
        <taxon>Eukaryota</taxon>
        <taxon>Fungi</taxon>
        <taxon>Dikarya</taxon>
        <taxon>Ascomycota</taxon>
        <taxon>Saccharomycotina</taxon>
        <taxon>Saccharomycetes</taxon>
        <taxon>Saccharomycetales</taxon>
        <taxon>Saccharomycetaceae</taxon>
        <taxon>Arxiozyma</taxon>
    </lineage>
</organism>
<evidence type="ECO:0000256" key="11">
    <source>
        <dbReference type="SAM" id="Phobius"/>
    </source>
</evidence>
<evidence type="ECO:0000313" key="14">
    <source>
        <dbReference type="Proteomes" id="UP001306508"/>
    </source>
</evidence>
<feature type="domain" description="TLC" evidence="12">
    <location>
        <begin position="170"/>
        <end position="386"/>
    </location>
</feature>
<dbReference type="EMBL" id="JAWIZZ010000074">
    <property type="protein sequence ID" value="KAK5773552.1"/>
    <property type="molecule type" value="Genomic_DNA"/>
</dbReference>
<keyword evidence="5" id="KW-0256">Endoplasmic reticulum</keyword>
<evidence type="ECO:0000256" key="2">
    <source>
        <dbReference type="ARBA" id="ARBA00009808"/>
    </source>
</evidence>
<name>A0AAN8A5V4_9SACH</name>
<evidence type="ECO:0000256" key="1">
    <source>
        <dbReference type="ARBA" id="ARBA00004477"/>
    </source>
</evidence>
<dbReference type="InterPro" id="IPR016439">
    <property type="entry name" value="Lag1/Lac1-like"/>
</dbReference>
<keyword evidence="6 11" id="KW-1133">Transmembrane helix</keyword>
<keyword evidence="14" id="KW-1185">Reference proteome</keyword>
<comment type="subcellular location">
    <subcellularLocation>
        <location evidence="1">Endoplasmic reticulum membrane</location>
        <topology evidence="1">Multi-pass membrane protein</topology>
    </subcellularLocation>
</comment>
<comment type="similarity">
    <text evidence="2">Belongs to the sphingosine N-acyltransferase family.</text>
</comment>
<evidence type="ECO:0000256" key="3">
    <source>
        <dbReference type="ARBA" id="ARBA00022679"/>
    </source>
</evidence>
<sequence>MPKINPFKTRTTTGGLLVRQGSARSRRTSSVGNINMGDTIPGLVTMNTTRAAKTESRKRLHKLSDSNTNVSQKFWLSFLEMNYRHAWILPLIILIIVYSAYMTSGNLTETNPLHMFVAISYRVPGTTDVYGKGIKDLCFVFYYMIFFTFFREFLLDIVIRPLPKWLGATNKSKRIMEQTFYIIYYSLSSPFGLYIMYHSDLWFFKTKPMYETYPDLNNPYWFKIFYLGQAAFWAQQACVLALQLEKPRKDHKEMIYHHIVTLLLVWSSYVFHFTKMGLPIYITMDVSDLLFALSKDLNYIDSPLTPYAFTIFVCSWVYLRHYVNIKILWSVLTEFRIVGDYTLNFATQQYKCWISLPIVFTLIGALQLVQLYWFFLILKVLYRILTMNNYVDIRSDVEKDSNSDSESSSEISFEDNEMNDEKK</sequence>
<dbReference type="SMART" id="SM00724">
    <property type="entry name" value="TLC"/>
    <property type="match status" value="1"/>
</dbReference>
<evidence type="ECO:0000256" key="8">
    <source>
        <dbReference type="ARBA" id="ARBA00023180"/>
    </source>
</evidence>
<evidence type="ECO:0000256" key="5">
    <source>
        <dbReference type="ARBA" id="ARBA00022824"/>
    </source>
</evidence>
<dbReference type="AlphaFoldDB" id="A0AAN8A5V4"/>
<dbReference type="PROSITE" id="PS50922">
    <property type="entry name" value="TLC"/>
    <property type="match status" value="1"/>
</dbReference>
<evidence type="ECO:0000256" key="4">
    <source>
        <dbReference type="ARBA" id="ARBA00022692"/>
    </source>
</evidence>
<evidence type="ECO:0000256" key="10">
    <source>
        <dbReference type="SAM" id="MobiDB-lite"/>
    </source>
</evidence>
<dbReference type="Proteomes" id="UP001306508">
    <property type="component" value="Unassembled WGS sequence"/>
</dbReference>